<dbReference type="Proteomes" id="UP001166286">
    <property type="component" value="Unassembled WGS sequence"/>
</dbReference>
<dbReference type="InterPro" id="IPR033121">
    <property type="entry name" value="PEPTIDASE_A1"/>
</dbReference>
<dbReference type="InterPro" id="IPR021109">
    <property type="entry name" value="Peptidase_aspartic_dom_sf"/>
</dbReference>
<comment type="similarity">
    <text evidence="1">Belongs to the peptidase A1 family.</text>
</comment>
<keyword evidence="3" id="KW-0812">Transmembrane</keyword>
<proteinExistence type="inferred from homology"/>
<dbReference type="CDD" id="cd05471">
    <property type="entry name" value="pepsin_like"/>
    <property type="match status" value="1"/>
</dbReference>
<dbReference type="InterPro" id="IPR001461">
    <property type="entry name" value="Aspartic_peptidase_A1"/>
</dbReference>
<accession>A0AA39R969</accession>
<feature type="domain" description="Peptidase A1" evidence="5">
    <location>
        <begin position="56"/>
        <end position="400"/>
    </location>
</feature>
<feature type="region of interest" description="Disordered" evidence="2">
    <location>
        <begin position="498"/>
        <end position="543"/>
    </location>
</feature>
<dbReference type="Gene3D" id="2.40.70.10">
    <property type="entry name" value="Acid Proteases"/>
    <property type="match status" value="2"/>
</dbReference>
<evidence type="ECO:0000256" key="4">
    <source>
        <dbReference type="SAM" id="SignalP"/>
    </source>
</evidence>
<feature type="compositionally biased region" description="Polar residues" evidence="2">
    <location>
        <begin position="650"/>
        <end position="672"/>
    </location>
</feature>
<keyword evidence="4" id="KW-0732">Signal</keyword>
<feature type="compositionally biased region" description="Basic and acidic residues" evidence="2">
    <location>
        <begin position="695"/>
        <end position="706"/>
    </location>
</feature>
<evidence type="ECO:0000256" key="1">
    <source>
        <dbReference type="ARBA" id="ARBA00007447"/>
    </source>
</evidence>
<keyword evidence="3" id="KW-0472">Membrane</keyword>
<evidence type="ECO:0000259" key="5">
    <source>
        <dbReference type="PROSITE" id="PS51767"/>
    </source>
</evidence>
<gene>
    <name evidence="6" type="ORF">JMJ35_000372</name>
</gene>
<comment type="caution">
    <text evidence="6">The sequence shown here is derived from an EMBL/GenBank/DDBJ whole genome shotgun (WGS) entry which is preliminary data.</text>
</comment>
<evidence type="ECO:0000256" key="3">
    <source>
        <dbReference type="SAM" id="Phobius"/>
    </source>
</evidence>
<dbReference type="SUPFAM" id="SSF50630">
    <property type="entry name" value="Acid proteases"/>
    <property type="match status" value="1"/>
</dbReference>
<dbReference type="GO" id="GO:0000324">
    <property type="term" value="C:fungal-type vacuole"/>
    <property type="evidence" value="ECO:0007669"/>
    <property type="project" value="TreeGrafter"/>
</dbReference>
<sequence length="706" mass="75767">MRGLRAAAVVWFAQCVLLVQASGYGVLPRAASSSAAPTPVSVSPSQNWDGDDGPWSSFTIQVGTPVQDVRVFISSNNAATWVVLPTGCNVGDSGCSGDRGLAFNPNTSSTWSLHGNYELSTEQNLNLSAEAIFGNDTLGLGIQGSGGPVLQNQVIGAFTDDDFYLGYFGVNSAVINFTNTESQPSYLTTLKDKNLIPSVSFGYTAGNQYRLKQVLGSLTLGGYDAGRFTPNGLSFPFAEDGSRSLMVGVQSISSTDQTGTNSVLLATGNGFMAYVDSTVAQIWLPLEACQAFEKAFGITFDETSQLYLVNESLHTQLQAQNSSVTFELGAGTSGGKTINITLPYDSFDLLVEPPNPGVANNTRYFPLRRAANDSQYTIGRTFLQEAYLTVDWERRNFSISQCLFDDNMQQTLVPIRSNATSSSSSSGSSKGKTVGIAVAVVVIVLVVAGALGWFFWRKHQKSKNVTKGVETPPDEVVRQGFAKGELDTGNDNQRFEMPGSEPVKPPQANHTPNGWVNEKATYPGDRSGMAEVEGGDISSTPELPLSQRHQMHGFHEMYDPSAPSMAPVELPGVIPLPREMEGSNPTSPASSPRRSARSPLISPRSPLSQSSRPRSWKTRFSRPQPSRRSTQESIPSQVSAPTSPPKPSRGPSSAPSTEVFSPVSRSGTGTFRSDNEGPASPRVGLILSPISPDDDNPRPNRSMFER</sequence>
<dbReference type="PANTHER" id="PTHR47966:SF51">
    <property type="entry name" value="BETA-SITE APP-CLEAVING ENZYME, ISOFORM A-RELATED"/>
    <property type="match status" value="1"/>
</dbReference>
<dbReference type="GO" id="GO:0006508">
    <property type="term" value="P:proteolysis"/>
    <property type="evidence" value="ECO:0007669"/>
    <property type="project" value="InterPro"/>
</dbReference>
<dbReference type="AlphaFoldDB" id="A0AA39R969"/>
<dbReference type="InterPro" id="IPR034164">
    <property type="entry name" value="Pepsin-like_dom"/>
</dbReference>
<dbReference type="PANTHER" id="PTHR47966">
    <property type="entry name" value="BETA-SITE APP-CLEAVING ENZYME, ISOFORM A-RELATED"/>
    <property type="match status" value="1"/>
</dbReference>
<dbReference type="PROSITE" id="PS51767">
    <property type="entry name" value="PEPTIDASE_A1"/>
    <property type="match status" value="1"/>
</dbReference>
<dbReference type="Pfam" id="PF00026">
    <property type="entry name" value="Asp"/>
    <property type="match status" value="1"/>
</dbReference>
<keyword evidence="3" id="KW-1133">Transmembrane helix</keyword>
<dbReference type="EMBL" id="JAFEKC020000001">
    <property type="protein sequence ID" value="KAK0517217.1"/>
    <property type="molecule type" value="Genomic_DNA"/>
</dbReference>
<evidence type="ECO:0000256" key="2">
    <source>
        <dbReference type="SAM" id="MobiDB-lite"/>
    </source>
</evidence>
<reference evidence="6" key="1">
    <citation type="submission" date="2023-03" db="EMBL/GenBank/DDBJ databases">
        <title>Complete genome of Cladonia borealis.</title>
        <authorList>
            <person name="Park H."/>
        </authorList>
    </citation>
    <scope>NUCLEOTIDE SEQUENCE</scope>
    <source>
        <strain evidence="6">ANT050790</strain>
    </source>
</reference>
<evidence type="ECO:0000313" key="7">
    <source>
        <dbReference type="Proteomes" id="UP001166286"/>
    </source>
</evidence>
<dbReference type="PRINTS" id="PR00792">
    <property type="entry name" value="PEPSIN"/>
</dbReference>
<feature type="chain" id="PRO_5041230490" description="Peptidase A1 domain-containing protein" evidence="4">
    <location>
        <begin position="22"/>
        <end position="706"/>
    </location>
</feature>
<feature type="region of interest" description="Disordered" evidence="2">
    <location>
        <begin position="557"/>
        <end position="706"/>
    </location>
</feature>
<organism evidence="6 7">
    <name type="scientific">Cladonia borealis</name>
    <dbReference type="NCBI Taxonomy" id="184061"/>
    <lineage>
        <taxon>Eukaryota</taxon>
        <taxon>Fungi</taxon>
        <taxon>Dikarya</taxon>
        <taxon>Ascomycota</taxon>
        <taxon>Pezizomycotina</taxon>
        <taxon>Lecanoromycetes</taxon>
        <taxon>OSLEUM clade</taxon>
        <taxon>Lecanoromycetidae</taxon>
        <taxon>Lecanorales</taxon>
        <taxon>Lecanorineae</taxon>
        <taxon>Cladoniaceae</taxon>
        <taxon>Cladonia</taxon>
    </lineage>
</organism>
<name>A0AA39R969_9LECA</name>
<feature type="signal peptide" evidence="4">
    <location>
        <begin position="1"/>
        <end position="21"/>
    </location>
</feature>
<feature type="transmembrane region" description="Helical" evidence="3">
    <location>
        <begin position="434"/>
        <end position="456"/>
    </location>
</feature>
<feature type="compositionally biased region" description="Low complexity" evidence="2">
    <location>
        <begin position="587"/>
        <end position="613"/>
    </location>
</feature>
<keyword evidence="7" id="KW-1185">Reference proteome</keyword>
<feature type="compositionally biased region" description="Polar residues" evidence="2">
    <location>
        <begin position="621"/>
        <end position="641"/>
    </location>
</feature>
<dbReference type="GO" id="GO:0004190">
    <property type="term" value="F:aspartic-type endopeptidase activity"/>
    <property type="evidence" value="ECO:0007669"/>
    <property type="project" value="InterPro"/>
</dbReference>
<feature type="region of interest" description="Disordered" evidence="2">
    <location>
        <begin position="30"/>
        <end position="50"/>
    </location>
</feature>
<protein>
    <recommendedName>
        <fullName evidence="5">Peptidase A1 domain-containing protein</fullName>
    </recommendedName>
</protein>
<feature type="compositionally biased region" description="Low complexity" evidence="2">
    <location>
        <begin position="30"/>
        <end position="45"/>
    </location>
</feature>
<evidence type="ECO:0000313" key="6">
    <source>
        <dbReference type="EMBL" id="KAK0517217.1"/>
    </source>
</evidence>